<name>A0ABT9V6B1_9BACL</name>
<dbReference type="InterPro" id="IPR050708">
    <property type="entry name" value="T6SS_VgrG/RHS"/>
</dbReference>
<evidence type="ECO:0000256" key="2">
    <source>
        <dbReference type="SAM" id="MobiDB-lite"/>
    </source>
</evidence>
<keyword evidence="1" id="KW-0677">Repeat</keyword>
<dbReference type="Pfam" id="PF25023">
    <property type="entry name" value="TEN_YD-shell"/>
    <property type="match status" value="1"/>
</dbReference>
<feature type="transmembrane region" description="Helical" evidence="3">
    <location>
        <begin position="383"/>
        <end position="404"/>
    </location>
</feature>
<evidence type="ECO:0000313" key="6">
    <source>
        <dbReference type="Proteomes" id="UP001231362"/>
    </source>
</evidence>
<dbReference type="PANTHER" id="PTHR32305:SF17">
    <property type="entry name" value="TRNA NUCLEASE WAPA"/>
    <property type="match status" value="1"/>
</dbReference>
<evidence type="ECO:0000256" key="3">
    <source>
        <dbReference type="SAM" id="Phobius"/>
    </source>
</evidence>
<evidence type="ECO:0000313" key="5">
    <source>
        <dbReference type="EMBL" id="MDQ0156477.1"/>
    </source>
</evidence>
<dbReference type="NCBIfam" id="TIGR03696">
    <property type="entry name" value="Rhs_assc_core"/>
    <property type="match status" value="1"/>
</dbReference>
<evidence type="ECO:0000259" key="4">
    <source>
        <dbReference type="Pfam" id="PF25023"/>
    </source>
</evidence>
<dbReference type="NCBIfam" id="TIGR01643">
    <property type="entry name" value="YD_repeat_2x"/>
    <property type="match status" value="2"/>
</dbReference>
<evidence type="ECO:0000256" key="1">
    <source>
        <dbReference type="ARBA" id="ARBA00022737"/>
    </source>
</evidence>
<dbReference type="InterPro" id="IPR006530">
    <property type="entry name" value="YD"/>
</dbReference>
<comment type="caution">
    <text evidence="5">The sequence shown here is derived from an EMBL/GenBank/DDBJ whole genome shotgun (WGS) entry which is preliminary data.</text>
</comment>
<dbReference type="EMBL" id="JAUSTU010000012">
    <property type="protein sequence ID" value="MDQ0156477.1"/>
    <property type="molecule type" value="Genomic_DNA"/>
</dbReference>
<reference evidence="5 6" key="1">
    <citation type="submission" date="2023-07" db="EMBL/GenBank/DDBJ databases">
        <title>Genomic Encyclopedia of Type Strains, Phase IV (KMG-IV): sequencing the most valuable type-strain genomes for metagenomic binning, comparative biology and taxonomic classification.</title>
        <authorList>
            <person name="Goeker M."/>
        </authorList>
    </citation>
    <scope>NUCLEOTIDE SEQUENCE [LARGE SCALE GENOMIC DNA]</scope>
    <source>
        <strain evidence="5 6">DSM 23948</strain>
    </source>
</reference>
<feature type="domain" description="Teneurin-like YD-shell" evidence="4">
    <location>
        <begin position="25"/>
        <end position="321"/>
    </location>
</feature>
<dbReference type="RefSeq" id="WP_307150982.1">
    <property type="nucleotide sequence ID" value="NZ_JAUSTU010000012.1"/>
</dbReference>
<dbReference type="PANTHER" id="PTHR32305">
    <property type="match status" value="1"/>
</dbReference>
<keyword evidence="3" id="KW-0472">Membrane</keyword>
<dbReference type="InterPro" id="IPR056823">
    <property type="entry name" value="TEN-like_YD-shell"/>
</dbReference>
<keyword evidence="3" id="KW-1133">Transmembrane helix</keyword>
<feature type="region of interest" description="Disordered" evidence="2">
    <location>
        <begin position="1"/>
        <end position="22"/>
    </location>
</feature>
<proteinExistence type="predicted"/>
<keyword evidence="6" id="KW-1185">Reference proteome</keyword>
<feature type="compositionally biased region" description="Basic residues" evidence="2">
    <location>
        <begin position="1"/>
        <end position="12"/>
    </location>
</feature>
<sequence>MGKHPHTKRRNGRNQPIPLDYSKGRLASETLRLLEGQENKYQYEYDSNNLITLIITTDGTTKYEYDDLNQLTKETLPDGTQMDYEYDTVGNRVSKKITKDGVTKEVSSQYNEANQLVQVGNKKYVYDASGNLQSDGNRTYEYNEFDQLVKIKDSTGKTLVEYSYDEEGRRISSNDSHGKTFYTYNGNQVLYEEDENKNVIKGYTYDDDGHPLTMFYKGVTYYYLTNYRGDVLAMTDESGKVVASYTYDTWGNILSQSGEMAEVNPYRYAGYRYDDDTKLYYLMARYYNPENGVFLSQDPVRGNLLEPQTLNGFNYANNNPVMNVDPSGTISKTISLGFNGYIKFIITLSAISIKFCLTAGSLVNIGISFSAGGAAGFAVKKFLQWYLFPTLAAIITIPIAQGVVKSITKKTAGWAFKKFTKGKNWLKTVVFATTIQLPNLLMRR</sequence>
<protein>
    <submittedName>
        <fullName evidence="5">RHS repeat-associated protein</fullName>
    </submittedName>
</protein>
<gene>
    <name evidence="5" type="ORF">J2S07_002797</name>
</gene>
<feature type="transmembrane region" description="Helical" evidence="3">
    <location>
        <begin position="341"/>
        <end position="363"/>
    </location>
</feature>
<dbReference type="Gene3D" id="2.180.10.10">
    <property type="entry name" value="RHS repeat-associated core"/>
    <property type="match status" value="2"/>
</dbReference>
<organism evidence="5 6">
    <name type="scientific">Anoxybacillus andreesenii</name>
    <dbReference type="NCBI Taxonomy" id="1325932"/>
    <lineage>
        <taxon>Bacteria</taxon>
        <taxon>Bacillati</taxon>
        <taxon>Bacillota</taxon>
        <taxon>Bacilli</taxon>
        <taxon>Bacillales</taxon>
        <taxon>Anoxybacillaceae</taxon>
        <taxon>Anoxybacillus</taxon>
    </lineage>
</organism>
<dbReference type="InterPro" id="IPR022385">
    <property type="entry name" value="Rhs_assc_core"/>
</dbReference>
<keyword evidence="3" id="KW-0812">Transmembrane</keyword>
<accession>A0ABT9V6B1</accession>
<dbReference type="Proteomes" id="UP001231362">
    <property type="component" value="Unassembled WGS sequence"/>
</dbReference>